<dbReference type="InterPro" id="IPR006179">
    <property type="entry name" value="5_nucleotidase/apyrase"/>
</dbReference>
<dbReference type="Pfam" id="PF02872">
    <property type="entry name" value="5_nucleotid_C"/>
    <property type="match status" value="1"/>
</dbReference>
<evidence type="ECO:0000313" key="6">
    <source>
        <dbReference type="Proteomes" id="UP000823851"/>
    </source>
</evidence>
<dbReference type="Gene3D" id="3.60.21.10">
    <property type="match status" value="1"/>
</dbReference>
<dbReference type="PRINTS" id="PR01607">
    <property type="entry name" value="APYRASEFAMLY"/>
</dbReference>
<dbReference type="EMBL" id="DWUW01000225">
    <property type="protein sequence ID" value="HJD31850.1"/>
    <property type="molecule type" value="Genomic_DNA"/>
</dbReference>
<dbReference type="PANTHER" id="PTHR11575">
    <property type="entry name" value="5'-NUCLEOTIDASE-RELATED"/>
    <property type="match status" value="1"/>
</dbReference>
<dbReference type="GO" id="GO:0009166">
    <property type="term" value="P:nucleotide catabolic process"/>
    <property type="evidence" value="ECO:0007669"/>
    <property type="project" value="InterPro"/>
</dbReference>
<dbReference type="InterPro" id="IPR029052">
    <property type="entry name" value="Metallo-depent_PP-like"/>
</dbReference>
<name>A0A9D2R0L6_9FIRM</name>
<dbReference type="SUPFAM" id="SSF55816">
    <property type="entry name" value="5'-nucleotidase (syn. UDP-sugar hydrolase), C-terminal domain"/>
    <property type="match status" value="1"/>
</dbReference>
<dbReference type="AlphaFoldDB" id="A0A9D2R0L6"/>
<comment type="similarity">
    <text evidence="2">Belongs to the 5'-nucleotidase family.</text>
</comment>
<sequence length="558" mass="58724">MKYRKMTGILISFMLSVSLSASVSAAPAVTDAAADTSPIVILHTNDVHCGIDDTIGYAGLAAYKAEMEAQYGDGRVTLLDAGDAIQGGALGTLSDGAFVVDIMNQTGYDLAVPGNHEFDYGMENFLSLADSRADFPYLSCNFCDLATGTPVLDAYLLQDYGGVQVAYVGISTPESLTKTTPTCFQDGNGNFIYGFCQGQDGLLLYTAVQAAVNSARAQGADYVVAVGHLGNEGITPEYTSEAVISHTTGIDVFIDGHSHETYERSVANAAGEDVLLAQTGTKLSAIGRVIIDPATGEISADLVTDYTEKDPVTDVFIQALEAGFSDILNQVVATSDVELTTMDPATGLRRIRSGETNLGDLVADAYRVVMGADIGMVNGGGIRADIEAGDITYEDIINVHPYGNEMCLVEATGQEILDALELGVMNYPAEDGGFQHVSGLTFTIDASVPSSVVLDESGSFAGVSGPYRVTGVLVNGAPLDLNKTYTVASHNYMIKEGGSGFNMFMDNPLLQDCTMLDNQLLIDYITDHLGGNIGSEYADPYGEGRIRAIGAEQAADAA</sequence>
<dbReference type="Pfam" id="PF00149">
    <property type="entry name" value="Metallophos"/>
    <property type="match status" value="1"/>
</dbReference>
<organism evidence="5 6">
    <name type="scientific">Candidatus Eisenbergiella stercorigallinarum</name>
    <dbReference type="NCBI Taxonomy" id="2838557"/>
    <lineage>
        <taxon>Bacteria</taxon>
        <taxon>Bacillati</taxon>
        <taxon>Bacillota</taxon>
        <taxon>Clostridia</taxon>
        <taxon>Lachnospirales</taxon>
        <taxon>Lachnospiraceae</taxon>
        <taxon>Eisenbergiella</taxon>
    </lineage>
</organism>
<evidence type="ECO:0000259" key="3">
    <source>
        <dbReference type="Pfam" id="PF00149"/>
    </source>
</evidence>
<keyword evidence="1 2" id="KW-0732">Signal</keyword>
<evidence type="ECO:0000256" key="1">
    <source>
        <dbReference type="ARBA" id="ARBA00022729"/>
    </source>
</evidence>
<dbReference type="InterPro" id="IPR004843">
    <property type="entry name" value="Calcineurin-like_PHP"/>
</dbReference>
<accession>A0A9D2R0L6</accession>
<dbReference type="PANTHER" id="PTHR11575:SF24">
    <property type="entry name" value="5'-NUCLEOTIDASE"/>
    <property type="match status" value="1"/>
</dbReference>
<dbReference type="InterPro" id="IPR008334">
    <property type="entry name" value="5'-Nucleotdase_C"/>
</dbReference>
<feature type="domain" description="5'-Nucleotidase C-terminal" evidence="4">
    <location>
        <begin position="332"/>
        <end position="504"/>
    </location>
</feature>
<dbReference type="GO" id="GO:0000166">
    <property type="term" value="F:nucleotide binding"/>
    <property type="evidence" value="ECO:0007669"/>
    <property type="project" value="UniProtKB-KW"/>
</dbReference>
<dbReference type="InterPro" id="IPR036907">
    <property type="entry name" value="5'-Nucleotdase_C_sf"/>
</dbReference>
<gene>
    <name evidence="5" type="ORF">H9912_07910</name>
</gene>
<comment type="caution">
    <text evidence="5">The sequence shown here is derived from an EMBL/GenBank/DDBJ whole genome shotgun (WGS) entry which is preliminary data.</text>
</comment>
<feature type="signal peptide" evidence="2">
    <location>
        <begin position="1"/>
        <end position="25"/>
    </location>
</feature>
<reference evidence="5" key="2">
    <citation type="submission" date="2021-04" db="EMBL/GenBank/DDBJ databases">
        <authorList>
            <person name="Gilroy R."/>
        </authorList>
    </citation>
    <scope>NUCLEOTIDE SEQUENCE</scope>
    <source>
        <strain evidence="5">ChiHjej8B7-25341</strain>
    </source>
</reference>
<keyword evidence="2" id="KW-0547">Nucleotide-binding</keyword>
<feature type="domain" description="Calcineurin-like phosphoesterase" evidence="3">
    <location>
        <begin position="40"/>
        <end position="260"/>
    </location>
</feature>
<dbReference type="Gene3D" id="3.90.780.10">
    <property type="entry name" value="5'-Nucleotidase, C-terminal domain"/>
    <property type="match status" value="1"/>
</dbReference>
<keyword evidence="2" id="KW-0378">Hydrolase</keyword>
<protein>
    <submittedName>
        <fullName evidence="5">Bifunctional metallophosphatase/5'-nucleotidase</fullName>
    </submittedName>
</protein>
<reference evidence="5" key="1">
    <citation type="journal article" date="2021" name="PeerJ">
        <title>Extensive microbial diversity within the chicken gut microbiome revealed by metagenomics and culture.</title>
        <authorList>
            <person name="Gilroy R."/>
            <person name="Ravi A."/>
            <person name="Getino M."/>
            <person name="Pursley I."/>
            <person name="Horton D.L."/>
            <person name="Alikhan N.F."/>
            <person name="Baker D."/>
            <person name="Gharbi K."/>
            <person name="Hall N."/>
            <person name="Watson M."/>
            <person name="Adriaenssens E.M."/>
            <person name="Foster-Nyarko E."/>
            <person name="Jarju S."/>
            <person name="Secka A."/>
            <person name="Antonio M."/>
            <person name="Oren A."/>
            <person name="Chaudhuri R.R."/>
            <person name="La Ragione R."/>
            <person name="Hildebrand F."/>
            <person name="Pallen M.J."/>
        </authorList>
    </citation>
    <scope>NUCLEOTIDE SEQUENCE</scope>
    <source>
        <strain evidence="5">ChiHjej8B7-25341</strain>
    </source>
</reference>
<proteinExistence type="inferred from homology"/>
<dbReference type="GO" id="GO:0016787">
    <property type="term" value="F:hydrolase activity"/>
    <property type="evidence" value="ECO:0007669"/>
    <property type="project" value="UniProtKB-KW"/>
</dbReference>
<feature type="chain" id="PRO_5039751503" evidence="2">
    <location>
        <begin position="26"/>
        <end position="558"/>
    </location>
</feature>
<evidence type="ECO:0000256" key="2">
    <source>
        <dbReference type="RuleBase" id="RU362119"/>
    </source>
</evidence>
<dbReference type="Proteomes" id="UP000823851">
    <property type="component" value="Unassembled WGS sequence"/>
</dbReference>
<evidence type="ECO:0000313" key="5">
    <source>
        <dbReference type="EMBL" id="HJD31850.1"/>
    </source>
</evidence>
<dbReference type="SUPFAM" id="SSF56300">
    <property type="entry name" value="Metallo-dependent phosphatases"/>
    <property type="match status" value="1"/>
</dbReference>
<evidence type="ECO:0000259" key="4">
    <source>
        <dbReference type="Pfam" id="PF02872"/>
    </source>
</evidence>